<evidence type="ECO:0000256" key="6">
    <source>
        <dbReference type="ARBA" id="ARBA00023136"/>
    </source>
</evidence>
<keyword evidence="4 8" id="KW-0812">Transmembrane</keyword>
<protein>
    <submittedName>
        <fullName evidence="10">Cellulose synthase (UDP-forming), family GT2</fullName>
        <ecNumber evidence="10">2.4.1.12</ecNumber>
    </submittedName>
</protein>
<keyword evidence="5 8" id="KW-1133">Transmembrane helix</keyword>
<feature type="transmembrane region" description="Helical" evidence="8">
    <location>
        <begin position="700"/>
        <end position="723"/>
    </location>
</feature>
<keyword evidence="3 10" id="KW-0808">Transferase</keyword>
<evidence type="ECO:0000256" key="2">
    <source>
        <dbReference type="ARBA" id="ARBA00022676"/>
    </source>
</evidence>
<dbReference type="Pfam" id="PF00535">
    <property type="entry name" value="Glycos_transf_2"/>
    <property type="match status" value="1"/>
</dbReference>
<name>D7FQH7_ECTSI</name>
<accession>D7FQH7</accession>
<proteinExistence type="predicted"/>
<dbReference type="OrthoDB" id="72851at2759"/>
<evidence type="ECO:0000256" key="3">
    <source>
        <dbReference type="ARBA" id="ARBA00022679"/>
    </source>
</evidence>
<dbReference type="GO" id="GO:0016760">
    <property type="term" value="F:cellulose synthase (UDP-forming) activity"/>
    <property type="evidence" value="ECO:0007669"/>
    <property type="project" value="UniProtKB-EC"/>
</dbReference>
<dbReference type="GO" id="GO:0016020">
    <property type="term" value="C:membrane"/>
    <property type="evidence" value="ECO:0007669"/>
    <property type="project" value="UniProtKB-SubCell"/>
</dbReference>
<feature type="compositionally biased region" description="Basic and acidic residues" evidence="7">
    <location>
        <begin position="278"/>
        <end position="294"/>
    </location>
</feature>
<organism evidence="10 11">
    <name type="scientific">Ectocarpus siliculosus</name>
    <name type="common">Brown alga</name>
    <name type="synonym">Conferva siliculosa</name>
    <dbReference type="NCBI Taxonomy" id="2880"/>
    <lineage>
        <taxon>Eukaryota</taxon>
        <taxon>Sar</taxon>
        <taxon>Stramenopiles</taxon>
        <taxon>Ochrophyta</taxon>
        <taxon>PX clade</taxon>
        <taxon>Phaeophyceae</taxon>
        <taxon>Ectocarpales</taxon>
        <taxon>Ectocarpaceae</taxon>
        <taxon>Ectocarpus</taxon>
    </lineage>
</organism>
<keyword evidence="2 10" id="KW-0328">Glycosyltransferase</keyword>
<dbReference type="AlphaFoldDB" id="D7FQH7"/>
<evidence type="ECO:0000259" key="9">
    <source>
        <dbReference type="Pfam" id="PF00535"/>
    </source>
</evidence>
<feature type="region of interest" description="Disordered" evidence="7">
    <location>
        <begin position="157"/>
        <end position="298"/>
    </location>
</feature>
<feature type="compositionally biased region" description="Basic and acidic residues" evidence="7">
    <location>
        <begin position="224"/>
        <end position="236"/>
    </location>
</feature>
<dbReference type="InterPro" id="IPR029044">
    <property type="entry name" value="Nucleotide-diphossugar_trans"/>
</dbReference>
<evidence type="ECO:0000313" key="10">
    <source>
        <dbReference type="EMBL" id="CBJ30572.1"/>
    </source>
</evidence>
<feature type="transmembrane region" description="Helical" evidence="8">
    <location>
        <begin position="404"/>
        <end position="425"/>
    </location>
</feature>
<dbReference type="InterPro" id="IPR001173">
    <property type="entry name" value="Glyco_trans_2-like"/>
</dbReference>
<feature type="compositionally biased region" description="Low complexity" evidence="7">
    <location>
        <begin position="28"/>
        <end position="60"/>
    </location>
</feature>
<evidence type="ECO:0000256" key="4">
    <source>
        <dbReference type="ARBA" id="ARBA00022692"/>
    </source>
</evidence>
<dbReference type="EC" id="2.4.1.12" evidence="10"/>
<feature type="domain" description="Glycosyltransferase 2-like" evidence="9">
    <location>
        <begin position="455"/>
        <end position="617"/>
    </location>
</feature>
<feature type="region of interest" description="Disordered" evidence="7">
    <location>
        <begin position="1"/>
        <end position="141"/>
    </location>
</feature>
<feature type="transmembrane region" description="Helical" evidence="8">
    <location>
        <begin position="729"/>
        <end position="750"/>
    </location>
</feature>
<dbReference type="eggNOG" id="ENOG502S2MV">
    <property type="taxonomic scope" value="Eukaryota"/>
</dbReference>
<dbReference type="Proteomes" id="UP000002630">
    <property type="component" value="Linkage Group LG21"/>
</dbReference>
<dbReference type="EMBL" id="FN648377">
    <property type="protein sequence ID" value="CBJ30572.1"/>
    <property type="molecule type" value="Genomic_DNA"/>
</dbReference>
<reference evidence="10 11" key="1">
    <citation type="journal article" date="2010" name="Nature">
        <title>The Ectocarpus genome and the independent evolution of multicellularity in brown algae.</title>
        <authorList>
            <person name="Cock J.M."/>
            <person name="Sterck L."/>
            <person name="Rouze P."/>
            <person name="Scornet D."/>
            <person name="Allen A.E."/>
            <person name="Amoutzias G."/>
            <person name="Anthouard V."/>
            <person name="Artiguenave F."/>
            <person name="Aury J.M."/>
            <person name="Badger J.H."/>
            <person name="Beszteri B."/>
            <person name="Billiau K."/>
            <person name="Bonnet E."/>
            <person name="Bothwell J.H."/>
            <person name="Bowler C."/>
            <person name="Boyen C."/>
            <person name="Brownlee C."/>
            <person name="Carrano C.J."/>
            <person name="Charrier B."/>
            <person name="Cho G.Y."/>
            <person name="Coelho S.M."/>
            <person name="Collen J."/>
            <person name="Corre E."/>
            <person name="Da Silva C."/>
            <person name="Delage L."/>
            <person name="Delaroque N."/>
            <person name="Dittami S.M."/>
            <person name="Doulbeau S."/>
            <person name="Elias M."/>
            <person name="Farnham G."/>
            <person name="Gachon C.M."/>
            <person name="Gschloessl B."/>
            <person name="Heesch S."/>
            <person name="Jabbari K."/>
            <person name="Jubin C."/>
            <person name="Kawai H."/>
            <person name="Kimura K."/>
            <person name="Kloareg B."/>
            <person name="Kupper F.C."/>
            <person name="Lang D."/>
            <person name="Le Bail A."/>
            <person name="Leblanc C."/>
            <person name="Lerouge P."/>
            <person name="Lohr M."/>
            <person name="Lopez P.J."/>
            <person name="Martens C."/>
            <person name="Maumus F."/>
            <person name="Michel G."/>
            <person name="Miranda-Saavedra D."/>
            <person name="Morales J."/>
            <person name="Moreau H."/>
            <person name="Motomura T."/>
            <person name="Nagasato C."/>
            <person name="Napoli C.A."/>
            <person name="Nelson D.R."/>
            <person name="Nyvall-Collen P."/>
            <person name="Peters A.F."/>
            <person name="Pommier C."/>
            <person name="Potin P."/>
            <person name="Poulain J."/>
            <person name="Quesneville H."/>
            <person name="Read B."/>
            <person name="Rensing S.A."/>
            <person name="Ritter A."/>
            <person name="Rousvoal S."/>
            <person name="Samanta M."/>
            <person name="Samson G."/>
            <person name="Schroeder D.C."/>
            <person name="Segurens B."/>
            <person name="Strittmatter M."/>
            <person name="Tonon T."/>
            <person name="Tregear J.W."/>
            <person name="Valentin K."/>
            <person name="von Dassow P."/>
            <person name="Yamagishi T."/>
            <person name="Van de Peer Y."/>
            <person name="Wincker P."/>
        </authorList>
    </citation>
    <scope>NUCLEOTIDE SEQUENCE [LARGE SCALE GENOMIC DNA]</scope>
    <source>
        <strain evidence="11">Ec32 / CCAP1310/4</strain>
    </source>
</reference>
<dbReference type="SUPFAM" id="SSF53448">
    <property type="entry name" value="Nucleotide-diphospho-sugar transferases"/>
    <property type="match status" value="1"/>
</dbReference>
<dbReference type="STRING" id="2880.D7FQH7"/>
<dbReference type="Gene3D" id="3.90.550.10">
    <property type="entry name" value="Spore Coat Polysaccharide Biosynthesis Protein SpsA, Chain A"/>
    <property type="match status" value="1"/>
</dbReference>
<dbReference type="CDD" id="cd06421">
    <property type="entry name" value="CESA_CelA_like"/>
    <property type="match status" value="1"/>
</dbReference>
<comment type="subcellular location">
    <subcellularLocation>
        <location evidence="1">Membrane</location>
        <topology evidence="1">Multi-pass membrane protein</topology>
    </subcellularLocation>
</comment>
<dbReference type="EMBL" id="FN649746">
    <property type="protein sequence ID" value="CBJ30572.1"/>
    <property type="molecule type" value="Genomic_DNA"/>
</dbReference>
<dbReference type="PANTHER" id="PTHR43867">
    <property type="entry name" value="CELLULOSE SYNTHASE CATALYTIC SUBUNIT A [UDP-FORMING]"/>
    <property type="match status" value="1"/>
</dbReference>
<evidence type="ECO:0000256" key="1">
    <source>
        <dbReference type="ARBA" id="ARBA00004141"/>
    </source>
</evidence>
<dbReference type="InterPro" id="IPR050321">
    <property type="entry name" value="Glycosyltr_2/OpgH_subfam"/>
</dbReference>
<keyword evidence="11" id="KW-1185">Reference proteome</keyword>
<evidence type="ECO:0000256" key="8">
    <source>
        <dbReference type="SAM" id="Phobius"/>
    </source>
</evidence>
<feature type="transmembrane region" description="Helical" evidence="8">
    <location>
        <begin position="377"/>
        <end position="398"/>
    </location>
</feature>
<dbReference type="PANTHER" id="PTHR43867:SF2">
    <property type="entry name" value="CELLULOSE SYNTHASE CATALYTIC SUBUNIT A [UDP-FORMING]"/>
    <property type="match status" value="1"/>
</dbReference>
<keyword evidence="6 8" id="KW-0472">Membrane</keyword>
<sequence>MLSSLPAETAFPQHKRRSIKGMKVLGTPNLEPPSSCLSSLTSNPSAFFGPAWSPSSSPASTVRSPLPLDADQPGSPGSSRAESLRKEKAFSSATGKATRSYVHEEEGRATTPQKHRTHGGAVNDTQKHRTHGGAVNDRRKLSFGGLSKGLLRLLGQRTLSDDSSKTGPKTGKQDAPKAKVVFPGDRSEEDRESDEAPSTDSVTDERRQPPFGGGDEAEVALPGDRSEEYKESREAPSMDSITDEECQLPSGGGDALPGDWSEQDEESSEAPSTDSVTDDERFQLPSRGGDEVPHQVRSPLVVGPSKRVAAEEADVENCRPATIDPRAVEIAAPSTAELAKAAVMPDTLVRQAAEQGLVLPCGPSDEEKVLYHKSGRLTMLSTGFVSFCTLLTGMSLFTMSSPHFYWYGAPTIFVVVHICCHYFGVSIWGRDFDPEIHACVVRHGLDVAFSPTVDVFLPVCNEPAVLLANTWNHVLAMDYPHVTVHVLDDGAKDEVKALAGEYGFQYIRRDNRPELKKAGNLRHAFARTSGEVIVIFDADFCPRPDFLRETLPYLVDPSIGILQTPQFFRRREEQTWVEQGAGASQEHFYRLIQVNLDRFNAAVCVGSCGLYRRTAVEPFGGVAPIEHSEDMYTGYKMTELGYKVRYLPLCLAMGICPDEPRSFFMQQYRWCMGTSTLVLQKEFWQSEISKIHKLCFFNGMLFYLATALFVFLGPMPILLLIWMKADEVLWFYYGFTVPALIYSLVVVPTWSKQDSVFKALTAQRIKVLQSYAHLFAIKDRIMGTVAAWVPSGGGASK</sequence>
<dbReference type="InParanoid" id="D7FQH7"/>
<evidence type="ECO:0000256" key="7">
    <source>
        <dbReference type="SAM" id="MobiDB-lite"/>
    </source>
</evidence>
<evidence type="ECO:0000256" key="5">
    <source>
        <dbReference type="ARBA" id="ARBA00022989"/>
    </source>
</evidence>
<gene>
    <name evidence="10" type="ORF">Esi_0200_0018</name>
</gene>
<evidence type="ECO:0000313" key="11">
    <source>
        <dbReference type="Proteomes" id="UP000002630"/>
    </source>
</evidence>